<keyword evidence="9 10" id="KW-0143">Chaperone</keyword>
<dbReference type="EMBL" id="AP014569">
    <property type="protein sequence ID" value="BAO84155.1"/>
    <property type="molecule type" value="Genomic_DNA"/>
</dbReference>
<keyword evidence="8 10" id="KW-0653">Protein transport</keyword>
<dbReference type="GO" id="GO:0044874">
    <property type="term" value="P:lipoprotein localization to outer membrane"/>
    <property type="evidence" value="ECO:0007669"/>
    <property type="project" value="UniProtKB-UniRule"/>
</dbReference>
<reference evidence="11 12" key="1">
    <citation type="journal article" date="2014" name="Nat. Commun.">
        <title>Physiological and genomic features of highly alkaliphilic hydrogen-utilizing Betaproteobacteria from a continental serpentinizing site.</title>
        <authorList>
            <person name="Suzuki S."/>
            <person name="Kuenen J.G."/>
            <person name="Schipper K."/>
            <person name="van der Velde S."/>
            <person name="Ishii S."/>
            <person name="Wu A."/>
            <person name="Sorokin D.Y."/>
            <person name="Tenney A."/>
            <person name="Meng X.Y."/>
            <person name="Morrill P.L."/>
            <person name="Kamagata Y."/>
            <person name="Muyzer G."/>
            <person name="Nealson K.H."/>
        </authorList>
    </citation>
    <scope>NUCLEOTIDE SEQUENCE [LARGE SCALE GENOMIC DNA]</scope>
    <source>
        <strain evidence="11 12">B1</strain>
    </source>
</reference>
<dbReference type="Pfam" id="PF03548">
    <property type="entry name" value="LolA"/>
    <property type="match status" value="1"/>
</dbReference>
<name>A0A060NS08_9BURK</name>
<keyword evidence="11" id="KW-0449">Lipoprotein</keyword>
<dbReference type="PANTHER" id="PTHR35869:SF1">
    <property type="entry name" value="OUTER-MEMBRANE LIPOPROTEIN CARRIER PROTEIN"/>
    <property type="match status" value="1"/>
</dbReference>
<evidence type="ECO:0000313" key="12">
    <source>
        <dbReference type="Proteomes" id="UP000066014"/>
    </source>
</evidence>
<protein>
    <recommendedName>
        <fullName evidence="4 10">Outer-membrane lipoprotein carrier protein</fullName>
    </recommendedName>
</protein>
<dbReference type="NCBIfam" id="TIGR00547">
    <property type="entry name" value="lolA"/>
    <property type="match status" value="1"/>
</dbReference>
<evidence type="ECO:0000256" key="8">
    <source>
        <dbReference type="ARBA" id="ARBA00022927"/>
    </source>
</evidence>
<evidence type="ECO:0000256" key="6">
    <source>
        <dbReference type="ARBA" id="ARBA00022729"/>
    </source>
</evidence>
<evidence type="ECO:0000256" key="10">
    <source>
        <dbReference type="HAMAP-Rule" id="MF_00240"/>
    </source>
</evidence>
<keyword evidence="5 10" id="KW-0813">Transport</keyword>
<dbReference type="InterPro" id="IPR018323">
    <property type="entry name" value="OM_lipoprot_carrier_LolA_Pbac"/>
</dbReference>
<proteinExistence type="inferred from homology"/>
<evidence type="ECO:0000256" key="9">
    <source>
        <dbReference type="ARBA" id="ARBA00023186"/>
    </source>
</evidence>
<dbReference type="InterPro" id="IPR004564">
    <property type="entry name" value="OM_lipoprot_carrier_LolA-like"/>
</dbReference>
<comment type="function">
    <text evidence="10">Participates in the translocation of lipoproteins from the inner membrane to the outer membrane. Only forms a complex with a lipoprotein if the residue after the N-terminal Cys is not an aspartate (The Asp acts as a targeting signal to indicate that the lipoprotein should stay in the inner membrane).</text>
</comment>
<sequence length="260" mass="27539" precursor="true">MGTMHRHPFTLPGLARAMATWATLAALATLPVAAVATPAASGPATPAAAAAATATTPGTALGDLQAFLRQTQQGRSAFTQTVTGPRPAPAPDALAAANAPAARVQISHGVFEFQRPNRFRFHYQRPFEQLIVADGQTLWLYDPDLAQVTARAQREVLGQTPAALLASGADLRTLQQAFSLSNAPDADGLRWVQALPKGADAPLQAVRIGFRGGQLAVLEILDRFGQRSHIAFERLDTRSAFRPGHFSFSVPPGAALIRPE</sequence>
<organism evidence="11 12">
    <name type="scientific">Serpentinimonas maccroryi</name>
    <dbReference type="NCBI Taxonomy" id="1458426"/>
    <lineage>
        <taxon>Bacteria</taxon>
        <taxon>Pseudomonadati</taxon>
        <taxon>Pseudomonadota</taxon>
        <taxon>Betaproteobacteria</taxon>
        <taxon>Burkholderiales</taxon>
        <taxon>Comamonadaceae</taxon>
        <taxon>Serpentinimonas</taxon>
    </lineage>
</organism>
<evidence type="ECO:0000256" key="2">
    <source>
        <dbReference type="ARBA" id="ARBA00007615"/>
    </source>
</evidence>
<keyword evidence="12" id="KW-1185">Reference proteome</keyword>
<dbReference type="Proteomes" id="UP000066014">
    <property type="component" value="Chromosome"/>
</dbReference>
<keyword evidence="7 10" id="KW-0574">Periplasm</keyword>
<keyword evidence="6 10" id="KW-0732">Signal</keyword>
<dbReference type="Gene3D" id="2.50.20.10">
    <property type="entry name" value="Lipoprotein localisation LolA/LolB/LppX"/>
    <property type="match status" value="1"/>
</dbReference>
<dbReference type="CDD" id="cd16325">
    <property type="entry name" value="LolA"/>
    <property type="match status" value="1"/>
</dbReference>
<accession>A0A060NS08</accession>
<gene>
    <name evidence="10" type="primary">lolA</name>
    <name evidence="11" type="ORF">SMCB_1927</name>
</gene>
<dbReference type="GO" id="GO:0042597">
    <property type="term" value="C:periplasmic space"/>
    <property type="evidence" value="ECO:0007669"/>
    <property type="project" value="UniProtKB-SubCell"/>
</dbReference>
<feature type="chain" id="PRO_5008980288" description="Outer-membrane lipoprotein carrier protein" evidence="10">
    <location>
        <begin position="29"/>
        <end position="260"/>
    </location>
</feature>
<feature type="signal peptide" evidence="10">
    <location>
        <begin position="1"/>
        <end position="28"/>
    </location>
</feature>
<dbReference type="HAMAP" id="MF_00240">
    <property type="entry name" value="LolA"/>
    <property type="match status" value="1"/>
</dbReference>
<dbReference type="KEGG" id="cbab:SMCB_1927"/>
<dbReference type="STRING" id="1458426.SMCB_1927"/>
<comment type="subunit">
    <text evidence="3 10">Monomer.</text>
</comment>
<dbReference type="PANTHER" id="PTHR35869">
    <property type="entry name" value="OUTER-MEMBRANE LIPOPROTEIN CARRIER PROTEIN"/>
    <property type="match status" value="1"/>
</dbReference>
<dbReference type="SUPFAM" id="SSF89392">
    <property type="entry name" value="Prokaryotic lipoproteins and lipoprotein localization factors"/>
    <property type="match status" value="1"/>
</dbReference>
<comment type="similarity">
    <text evidence="2 10">Belongs to the LolA family.</text>
</comment>
<evidence type="ECO:0000256" key="5">
    <source>
        <dbReference type="ARBA" id="ARBA00022448"/>
    </source>
</evidence>
<dbReference type="InterPro" id="IPR029046">
    <property type="entry name" value="LolA/LolB/LppX"/>
</dbReference>
<evidence type="ECO:0000256" key="7">
    <source>
        <dbReference type="ARBA" id="ARBA00022764"/>
    </source>
</evidence>
<evidence type="ECO:0000256" key="1">
    <source>
        <dbReference type="ARBA" id="ARBA00004418"/>
    </source>
</evidence>
<comment type="subcellular location">
    <subcellularLocation>
        <location evidence="1 10">Periplasm</location>
    </subcellularLocation>
</comment>
<dbReference type="AlphaFoldDB" id="A0A060NS08"/>
<evidence type="ECO:0000256" key="3">
    <source>
        <dbReference type="ARBA" id="ARBA00011245"/>
    </source>
</evidence>
<dbReference type="GO" id="GO:0042953">
    <property type="term" value="P:lipoprotein transport"/>
    <property type="evidence" value="ECO:0007669"/>
    <property type="project" value="InterPro"/>
</dbReference>
<evidence type="ECO:0000256" key="4">
    <source>
        <dbReference type="ARBA" id="ARBA00014035"/>
    </source>
</evidence>
<evidence type="ECO:0000313" key="11">
    <source>
        <dbReference type="EMBL" id="BAO84155.1"/>
    </source>
</evidence>
<dbReference type="HOGENOM" id="CLU_087560_0_1_4"/>